<feature type="domain" description="Mos1 transposase HTH" evidence="3">
    <location>
        <begin position="88"/>
        <end position="136"/>
    </location>
</feature>
<sequence length="458" mass="53110">MTRLANWVNVSHGSATSSASLKMPPGKSPPFVTTSAGSDTASESDTHSPIPSACLFSIPIIDSFISQLPFISERIMEMSPDLIKENHRYLKTCILYEVLQKMPIFDSYRNFCNTVGKDAMDYPDFEFWYYRFYHGNRDVDYDRSTDPESKTLEDIPVVLMKKIAENLDPVERTYLRSMNHALKTVADFFPPVFEKIEISISDMTMDWTLNNKRFYCCKKNGGCKLYRPNCAVEKSEMCHIKKGLEYLAPVLKIPNIQENLLSLHLFEQIADRDDLLPVPFNAKRVHFWSQNMNKVIEYLSALNPGHLESISLDSLVSEERENHGILFETDQFKQAKRAEFKYYWGFNVEVLVNFSHLHRFKCQIRIDNTFEDVPRIRVILSTFEELESCELELIGPMDRVPMRELADALGEDIPTGPLAEGEHLTIIHRYRIPDSNKCLVFKINDGESWYRVEMHRIR</sequence>
<evidence type="ECO:0000313" key="4">
    <source>
        <dbReference type="EMBL" id="PIC14732.1"/>
    </source>
</evidence>
<name>A0A2G5SIG3_9PELO</name>
<evidence type="ECO:0000259" key="2">
    <source>
        <dbReference type="Pfam" id="PF01827"/>
    </source>
</evidence>
<comment type="caution">
    <text evidence="4">The sequence shown here is derived from an EMBL/GenBank/DDBJ whole genome shotgun (WGS) entry which is preliminary data.</text>
</comment>
<dbReference type="OrthoDB" id="3256413at2759"/>
<reference evidence="5" key="1">
    <citation type="submission" date="2017-10" db="EMBL/GenBank/DDBJ databases">
        <title>Rapid genome shrinkage in a self-fertile nematode reveals novel sperm competition proteins.</title>
        <authorList>
            <person name="Yin D."/>
            <person name="Schwarz E.M."/>
            <person name="Thomas C.G."/>
            <person name="Felde R.L."/>
            <person name="Korf I.F."/>
            <person name="Cutter A.D."/>
            <person name="Schartner C.M."/>
            <person name="Ralston E.J."/>
            <person name="Meyer B.J."/>
            <person name="Haag E.S."/>
        </authorList>
    </citation>
    <scope>NUCLEOTIDE SEQUENCE [LARGE SCALE GENOMIC DNA]</scope>
    <source>
        <strain evidence="5">JU1422</strain>
    </source>
</reference>
<dbReference type="InterPro" id="IPR002900">
    <property type="entry name" value="DUF38/FTH_CAE_spp"/>
</dbReference>
<dbReference type="InterPro" id="IPR040161">
    <property type="entry name" value="FB224"/>
</dbReference>
<feature type="domain" description="DUF38" evidence="2">
    <location>
        <begin position="280"/>
        <end position="391"/>
    </location>
</feature>
<organism evidence="4 5">
    <name type="scientific">Caenorhabditis nigoni</name>
    <dbReference type="NCBI Taxonomy" id="1611254"/>
    <lineage>
        <taxon>Eukaryota</taxon>
        <taxon>Metazoa</taxon>
        <taxon>Ecdysozoa</taxon>
        <taxon>Nematoda</taxon>
        <taxon>Chromadorea</taxon>
        <taxon>Rhabditida</taxon>
        <taxon>Rhabditina</taxon>
        <taxon>Rhabditomorpha</taxon>
        <taxon>Rhabditoidea</taxon>
        <taxon>Rhabditidae</taxon>
        <taxon>Peloderinae</taxon>
        <taxon>Caenorhabditis</taxon>
    </lineage>
</organism>
<keyword evidence="5" id="KW-1185">Reference proteome</keyword>
<dbReference type="Pfam" id="PF01827">
    <property type="entry name" value="FTH"/>
    <property type="match status" value="1"/>
</dbReference>
<feature type="compositionally biased region" description="Polar residues" evidence="1">
    <location>
        <begin position="31"/>
        <end position="46"/>
    </location>
</feature>
<dbReference type="GO" id="GO:0045087">
    <property type="term" value="P:innate immune response"/>
    <property type="evidence" value="ECO:0007669"/>
    <property type="project" value="TreeGrafter"/>
</dbReference>
<protein>
    <recommendedName>
        <fullName evidence="6">F-box domain-containing protein</fullName>
    </recommendedName>
</protein>
<gene>
    <name evidence="4" type="ORF">B9Z55_026939</name>
</gene>
<evidence type="ECO:0000259" key="3">
    <source>
        <dbReference type="Pfam" id="PF17906"/>
    </source>
</evidence>
<dbReference type="PANTHER" id="PTHR23015:SF4">
    <property type="entry name" value="DUF38 DOMAIN-CONTAINING PROTEIN-RELATED"/>
    <property type="match status" value="1"/>
</dbReference>
<proteinExistence type="predicted"/>
<dbReference type="PANTHER" id="PTHR23015">
    <property type="entry name" value="UNCHARACTERIZED C.ELEGANS PROTEIN"/>
    <property type="match status" value="1"/>
</dbReference>
<dbReference type="EMBL" id="PDUG01000007">
    <property type="protein sequence ID" value="PIC14732.1"/>
    <property type="molecule type" value="Genomic_DNA"/>
</dbReference>
<evidence type="ECO:0000313" key="5">
    <source>
        <dbReference type="Proteomes" id="UP000230233"/>
    </source>
</evidence>
<dbReference type="Pfam" id="PF17906">
    <property type="entry name" value="HTH_48"/>
    <property type="match status" value="1"/>
</dbReference>
<accession>A0A2G5SIG3</accession>
<evidence type="ECO:0000256" key="1">
    <source>
        <dbReference type="SAM" id="MobiDB-lite"/>
    </source>
</evidence>
<feature type="region of interest" description="Disordered" evidence="1">
    <location>
        <begin position="15"/>
        <end position="46"/>
    </location>
</feature>
<dbReference type="Proteomes" id="UP000230233">
    <property type="component" value="Unassembled WGS sequence"/>
</dbReference>
<evidence type="ECO:0008006" key="6">
    <source>
        <dbReference type="Google" id="ProtNLM"/>
    </source>
</evidence>
<dbReference type="CDD" id="cd22150">
    <property type="entry name" value="F-box_CeFBXA-like"/>
    <property type="match status" value="1"/>
</dbReference>
<dbReference type="AlphaFoldDB" id="A0A2G5SIG3"/>
<dbReference type="InterPro" id="IPR041426">
    <property type="entry name" value="Mos1_HTH"/>
</dbReference>